<gene>
    <name evidence="1" type="ORF">Bca52824_036143</name>
</gene>
<evidence type="ECO:0000313" key="1">
    <source>
        <dbReference type="EMBL" id="KAG2299671.1"/>
    </source>
</evidence>
<dbReference type="EMBL" id="JAAMPC010000008">
    <property type="protein sequence ID" value="KAG2299671.1"/>
    <property type="molecule type" value="Genomic_DNA"/>
</dbReference>
<sequence length="88" mass="9975">MLQITPTVRIITSHEPQLAIDWGFRGDKSFFPKLEWFLRLTGMSLKTQELTSLFVLRLSQLVELFTADYVFGSLMGGQKVLLLLSGVV</sequence>
<keyword evidence="2" id="KW-1185">Reference proteome</keyword>
<proteinExistence type="predicted"/>
<accession>A0A8X7V3E8</accession>
<organism evidence="1 2">
    <name type="scientific">Brassica carinata</name>
    <name type="common">Ethiopian mustard</name>
    <name type="synonym">Abyssinian cabbage</name>
    <dbReference type="NCBI Taxonomy" id="52824"/>
    <lineage>
        <taxon>Eukaryota</taxon>
        <taxon>Viridiplantae</taxon>
        <taxon>Streptophyta</taxon>
        <taxon>Embryophyta</taxon>
        <taxon>Tracheophyta</taxon>
        <taxon>Spermatophyta</taxon>
        <taxon>Magnoliopsida</taxon>
        <taxon>eudicotyledons</taxon>
        <taxon>Gunneridae</taxon>
        <taxon>Pentapetalae</taxon>
        <taxon>rosids</taxon>
        <taxon>malvids</taxon>
        <taxon>Brassicales</taxon>
        <taxon>Brassicaceae</taxon>
        <taxon>Brassiceae</taxon>
        <taxon>Brassica</taxon>
    </lineage>
</organism>
<name>A0A8X7V3E8_BRACI</name>
<protein>
    <submittedName>
        <fullName evidence="1">Uncharacterized protein</fullName>
    </submittedName>
</protein>
<comment type="caution">
    <text evidence="1">The sequence shown here is derived from an EMBL/GenBank/DDBJ whole genome shotgun (WGS) entry which is preliminary data.</text>
</comment>
<dbReference type="Proteomes" id="UP000886595">
    <property type="component" value="Unassembled WGS sequence"/>
</dbReference>
<evidence type="ECO:0000313" key="2">
    <source>
        <dbReference type="Proteomes" id="UP000886595"/>
    </source>
</evidence>
<dbReference type="AlphaFoldDB" id="A0A8X7V3E8"/>
<reference evidence="1 2" key="1">
    <citation type="submission" date="2020-02" db="EMBL/GenBank/DDBJ databases">
        <authorList>
            <person name="Ma Q."/>
            <person name="Huang Y."/>
            <person name="Song X."/>
            <person name="Pei D."/>
        </authorList>
    </citation>
    <scope>NUCLEOTIDE SEQUENCE [LARGE SCALE GENOMIC DNA]</scope>
    <source>
        <strain evidence="1">Sxm20200214</strain>
        <tissue evidence="1">Leaf</tissue>
    </source>
</reference>